<protein>
    <submittedName>
        <fullName evidence="1">Uncharacterized protein</fullName>
    </submittedName>
</protein>
<proteinExistence type="predicted"/>
<reference evidence="1" key="1">
    <citation type="submission" date="2020-11" db="EMBL/GenBank/DDBJ databases">
        <authorList>
            <person name="Tran Van P."/>
        </authorList>
    </citation>
    <scope>NUCLEOTIDE SEQUENCE</scope>
</reference>
<dbReference type="Proteomes" id="UP000678499">
    <property type="component" value="Unassembled WGS sequence"/>
</dbReference>
<sequence length="176" mass="20170">MTQQCIDRITEQTATINNSTYPMIFLEGDSRMRAIFDSFATMILGKPIRTSDSYMLFNSRFQKDFEKYLQHVMKPWENANVKSALWMDIPPTNPPFGEPGLNQEIQRFLSSNHPKIVTWPCMWTAVENLNALGEDDVFLPDGYHVNTKGNRICAHVLLNYLCNSYVFPSTSDACCV</sequence>
<evidence type="ECO:0000313" key="2">
    <source>
        <dbReference type="Proteomes" id="UP000678499"/>
    </source>
</evidence>
<gene>
    <name evidence="1" type="ORF">NMOB1V02_LOCUS11471</name>
</gene>
<dbReference type="EMBL" id="OA888343">
    <property type="protein sequence ID" value="CAD7283861.1"/>
    <property type="molecule type" value="Genomic_DNA"/>
</dbReference>
<organism evidence="1">
    <name type="scientific">Notodromas monacha</name>
    <dbReference type="NCBI Taxonomy" id="399045"/>
    <lineage>
        <taxon>Eukaryota</taxon>
        <taxon>Metazoa</taxon>
        <taxon>Ecdysozoa</taxon>
        <taxon>Arthropoda</taxon>
        <taxon>Crustacea</taxon>
        <taxon>Oligostraca</taxon>
        <taxon>Ostracoda</taxon>
        <taxon>Podocopa</taxon>
        <taxon>Podocopida</taxon>
        <taxon>Cypridocopina</taxon>
        <taxon>Cypridoidea</taxon>
        <taxon>Cyprididae</taxon>
        <taxon>Notodromas</taxon>
    </lineage>
</organism>
<keyword evidence="2" id="KW-1185">Reference proteome</keyword>
<dbReference type="AlphaFoldDB" id="A0A7R9GKK5"/>
<name>A0A7R9GKK5_9CRUS</name>
<evidence type="ECO:0000313" key="1">
    <source>
        <dbReference type="EMBL" id="CAD7283861.1"/>
    </source>
</evidence>
<dbReference type="SUPFAM" id="SSF52266">
    <property type="entry name" value="SGNH hydrolase"/>
    <property type="match status" value="1"/>
</dbReference>
<accession>A0A7R9GKK5</accession>
<dbReference type="EMBL" id="CAJPEX010006306">
    <property type="protein sequence ID" value="CAG0924013.1"/>
    <property type="molecule type" value="Genomic_DNA"/>
</dbReference>